<dbReference type="GeneID" id="37205150"/>
<sequence>MKPPNFNCLSTHSSLSVIPLRNSFWRHIKLYHSGFFLSLIDLFEVVFVFIFPSPTQGNDAVGGWTATVGRPGNSGKSIAMTRVLIVVIPALLRTDESYYMEAKSPSRITNVIDHTAKMSCLTFSPPSSTPPCKLCGTWPHAWVGDTDRSGIGIIGKAGQKSLGPRPHTIKVSTGAEGKEEPTKIEQGTGSHPEQELHTSERRKPGLSSTLGPCNVAPSTHGQQHFSQFIPRIAGAQ</sequence>
<accession>A0A395HZU1</accession>
<evidence type="ECO:0000313" key="2">
    <source>
        <dbReference type="EMBL" id="RAL13005.1"/>
    </source>
</evidence>
<dbReference type="EMBL" id="KZ824281">
    <property type="protein sequence ID" value="RAL13005.1"/>
    <property type="molecule type" value="Genomic_DNA"/>
</dbReference>
<protein>
    <submittedName>
        <fullName evidence="2">Uncharacterized protein</fullName>
    </submittedName>
</protein>
<feature type="region of interest" description="Disordered" evidence="1">
    <location>
        <begin position="156"/>
        <end position="222"/>
    </location>
</feature>
<keyword evidence="3" id="KW-1185">Reference proteome</keyword>
<name>A0A395HZU1_ASPHC</name>
<gene>
    <name evidence="2" type="ORF">BO97DRAFT_50340</name>
</gene>
<evidence type="ECO:0000256" key="1">
    <source>
        <dbReference type="SAM" id="MobiDB-lite"/>
    </source>
</evidence>
<dbReference type="RefSeq" id="XP_025552159.1">
    <property type="nucleotide sequence ID" value="XM_025700861.1"/>
</dbReference>
<proteinExistence type="predicted"/>
<organism evidence="2 3">
    <name type="scientific">Aspergillus homomorphus (strain CBS 101889)</name>
    <dbReference type="NCBI Taxonomy" id="1450537"/>
    <lineage>
        <taxon>Eukaryota</taxon>
        <taxon>Fungi</taxon>
        <taxon>Dikarya</taxon>
        <taxon>Ascomycota</taxon>
        <taxon>Pezizomycotina</taxon>
        <taxon>Eurotiomycetes</taxon>
        <taxon>Eurotiomycetidae</taxon>
        <taxon>Eurotiales</taxon>
        <taxon>Aspergillaceae</taxon>
        <taxon>Aspergillus</taxon>
        <taxon>Aspergillus subgen. Circumdati</taxon>
    </lineage>
</organism>
<dbReference type="VEuPathDB" id="FungiDB:BO97DRAFT_50340"/>
<dbReference type="Proteomes" id="UP000248961">
    <property type="component" value="Unassembled WGS sequence"/>
</dbReference>
<feature type="compositionally biased region" description="Basic and acidic residues" evidence="1">
    <location>
        <begin position="192"/>
        <end position="203"/>
    </location>
</feature>
<evidence type="ECO:0000313" key="3">
    <source>
        <dbReference type="Proteomes" id="UP000248961"/>
    </source>
</evidence>
<feature type="compositionally biased region" description="Polar residues" evidence="1">
    <location>
        <begin position="206"/>
        <end position="222"/>
    </location>
</feature>
<reference evidence="2 3" key="1">
    <citation type="submission" date="2018-02" db="EMBL/GenBank/DDBJ databases">
        <title>The genomes of Aspergillus section Nigri reveals drivers in fungal speciation.</title>
        <authorList>
            <consortium name="DOE Joint Genome Institute"/>
            <person name="Vesth T.C."/>
            <person name="Nybo J."/>
            <person name="Theobald S."/>
            <person name="Brandl J."/>
            <person name="Frisvad J.C."/>
            <person name="Nielsen K.F."/>
            <person name="Lyhne E.K."/>
            <person name="Kogle M.E."/>
            <person name="Kuo A."/>
            <person name="Riley R."/>
            <person name="Clum A."/>
            <person name="Nolan M."/>
            <person name="Lipzen A."/>
            <person name="Salamov A."/>
            <person name="Henrissat B."/>
            <person name="Wiebenga A."/>
            <person name="De vries R.P."/>
            <person name="Grigoriev I.V."/>
            <person name="Mortensen U.H."/>
            <person name="Andersen M.R."/>
            <person name="Baker S.E."/>
        </authorList>
    </citation>
    <scope>NUCLEOTIDE SEQUENCE [LARGE SCALE GENOMIC DNA]</scope>
    <source>
        <strain evidence="2 3">CBS 101889</strain>
    </source>
</reference>
<dbReference type="AlphaFoldDB" id="A0A395HZU1"/>